<dbReference type="NCBIfam" id="TIGR00215">
    <property type="entry name" value="lpxB"/>
    <property type="match status" value="1"/>
</dbReference>
<evidence type="ECO:0000256" key="2">
    <source>
        <dbReference type="ARBA" id="ARBA00012687"/>
    </source>
</evidence>
<keyword evidence="8" id="KW-0443">Lipid metabolism</keyword>
<evidence type="ECO:0000256" key="1">
    <source>
        <dbReference type="ARBA" id="ARBA00002056"/>
    </source>
</evidence>
<sequence>MKIFISAGEPSGDLHAANLIHALRERVPEAEFTGFGGPRMIEAGATLKYPLVNLAVMWFLSVFQNIVTFVRVLVMADRCFRDEKPDAVVLVDYPGLNWWVARRARARGVPVFYFVPPQLWAWAGWRVEKVRRFVDLVLCSLPFEPAWYREHGYANAVHVGHPYFDELQDRDLDEAFTTAQEAHGRPLLAILPGSRTLELKRNLPILIRAAAKLAARRPDVRFAVACLHEPHRVLAEGIIADTLQGLAGLPAPDLEVFSARTPELIRVADVAWSVSGSVSLELMMEALPTVILYKVRPIDLVIARPFIKAKYITLVNLLADAELMPEYLTSRDVSDELVRHAESWLGDPEAKARATAALAALRYTAARPGATARAADRILAWLRDHAATDTAYRGPHARSLDLDPVGLDSVEADDGV</sequence>
<comment type="catalytic activity">
    <reaction evidence="9">
        <text>a lipid X + a UDP-2-N,3-O-bis[(3R)-3-hydroxyacyl]-alpha-D-glucosamine = a lipid A disaccharide + UDP + H(+)</text>
        <dbReference type="Rhea" id="RHEA:67828"/>
        <dbReference type="ChEBI" id="CHEBI:15378"/>
        <dbReference type="ChEBI" id="CHEBI:58223"/>
        <dbReference type="ChEBI" id="CHEBI:137748"/>
        <dbReference type="ChEBI" id="CHEBI:176338"/>
        <dbReference type="ChEBI" id="CHEBI:176343"/>
        <dbReference type="EC" id="2.4.1.182"/>
    </reaction>
</comment>
<evidence type="ECO:0000256" key="8">
    <source>
        <dbReference type="ARBA" id="ARBA00023098"/>
    </source>
</evidence>
<keyword evidence="4" id="KW-0444">Lipid biosynthesis</keyword>
<dbReference type="RefSeq" id="WP_277861620.1">
    <property type="nucleotide sequence ID" value="NZ_JARRAG010000002.1"/>
</dbReference>
<name>A0ABT6FD44_9BACT</name>
<evidence type="ECO:0000256" key="9">
    <source>
        <dbReference type="ARBA" id="ARBA00048975"/>
    </source>
</evidence>
<dbReference type="Pfam" id="PF02684">
    <property type="entry name" value="LpxB"/>
    <property type="match status" value="1"/>
</dbReference>
<evidence type="ECO:0000256" key="4">
    <source>
        <dbReference type="ARBA" id="ARBA00022516"/>
    </source>
</evidence>
<dbReference type="EC" id="2.4.1.182" evidence="2 10"/>
<evidence type="ECO:0000313" key="12">
    <source>
        <dbReference type="Proteomes" id="UP001216907"/>
    </source>
</evidence>
<dbReference type="EMBL" id="JARRAG010000002">
    <property type="protein sequence ID" value="MDG3005275.1"/>
    <property type="molecule type" value="Genomic_DNA"/>
</dbReference>
<comment type="caution">
    <text evidence="11">The sequence shown here is derived from an EMBL/GenBank/DDBJ whole genome shotgun (WGS) entry which is preliminary data.</text>
</comment>
<keyword evidence="6 11" id="KW-0328">Glycosyltransferase</keyword>
<keyword evidence="7 11" id="KW-0808">Transferase</keyword>
<dbReference type="GO" id="GO:0008915">
    <property type="term" value="F:lipid-A-disaccharide synthase activity"/>
    <property type="evidence" value="ECO:0007669"/>
    <property type="project" value="UniProtKB-EC"/>
</dbReference>
<accession>A0ABT6FD44</accession>
<evidence type="ECO:0000256" key="7">
    <source>
        <dbReference type="ARBA" id="ARBA00022679"/>
    </source>
</evidence>
<evidence type="ECO:0000256" key="3">
    <source>
        <dbReference type="ARBA" id="ARBA00020902"/>
    </source>
</evidence>
<evidence type="ECO:0000313" key="11">
    <source>
        <dbReference type="EMBL" id="MDG3005275.1"/>
    </source>
</evidence>
<dbReference type="PANTHER" id="PTHR30372:SF4">
    <property type="entry name" value="LIPID-A-DISACCHARIDE SYNTHASE, MITOCHONDRIAL-RELATED"/>
    <property type="match status" value="1"/>
</dbReference>
<protein>
    <recommendedName>
        <fullName evidence="3 10">Lipid-A-disaccharide synthase</fullName>
        <ecNumber evidence="2 10">2.4.1.182</ecNumber>
    </recommendedName>
</protein>
<keyword evidence="5" id="KW-0441">Lipid A biosynthesis</keyword>
<dbReference type="SUPFAM" id="SSF53756">
    <property type="entry name" value="UDP-Glycosyltransferase/glycogen phosphorylase"/>
    <property type="match status" value="1"/>
</dbReference>
<dbReference type="PANTHER" id="PTHR30372">
    <property type="entry name" value="LIPID-A-DISACCHARIDE SYNTHASE"/>
    <property type="match status" value="1"/>
</dbReference>
<dbReference type="InterPro" id="IPR003835">
    <property type="entry name" value="Glyco_trans_19"/>
</dbReference>
<keyword evidence="12" id="KW-1185">Reference proteome</keyword>
<proteinExistence type="predicted"/>
<comment type="function">
    <text evidence="1">Condensation of UDP-2,3-diacylglucosamine and 2,3-diacylglucosamine-1-phosphate to form lipid A disaccharide, a precursor of lipid A, a phosphorylated glycolipid that anchors the lipopolysaccharide to the outer membrane of the cell.</text>
</comment>
<evidence type="ECO:0000256" key="10">
    <source>
        <dbReference type="NCBIfam" id="TIGR00215"/>
    </source>
</evidence>
<dbReference type="Proteomes" id="UP001216907">
    <property type="component" value="Unassembled WGS sequence"/>
</dbReference>
<evidence type="ECO:0000256" key="6">
    <source>
        <dbReference type="ARBA" id="ARBA00022676"/>
    </source>
</evidence>
<gene>
    <name evidence="11" type="primary">lpxB</name>
    <name evidence="11" type="ORF">PZE19_15910</name>
</gene>
<organism evidence="11 12">
    <name type="scientific">Paludisphaera mucosa</name>
    <dbReference type="NCBI Taxonomy" id="3030827"/>
    <lineage>
        <taxon>Bacteria</taxon>
        <taxon>Pseudomonadati</taxon>
        <taxon>Planctomycetota</taxon>
        <taxon>Planctomycetia</taxon>
        <taxon>Isosphaerales</taxon>
        <taxon>Isosphaeraceae</taxon>
        <taxon>Paludisphaera</taxon>
    </lineage>
</organism>
<reference evidence="11 12" key="1">
    <citation type="submission" date="2023-03" db="EMBL/GenBank/DDBJ databases">
        <title>Paludisphaera mucosa sp. nov. a novel planctomycete from northern fen.</title>
        <authorList>
            <person name="Ivanova A."/>
        </authorList>
    </citation>
    <scope>NUCLEOTIDE SEQUENCE [LARGE SCALE GENOMIC DNA]</scope>
    <source>
        <strain evidence="11 12">Pla2</strain>
    </source>
</reference>
<evidence type="ECO:0000256" key="5">
    <source>
        <dbReference type="ARBA" id="ARBA00022556"/>
    </source>
</evidence>